<comment type="caution">
    <text evidence="1">The sequence shown here is derived from an EMBL/GenBank/DDBJ whole genome shotgun (WGS) entry which is preliminary data.</text>
</comment>
<dbReference type="EMBL" id="JACOAF010000034">
    <property type="protein sequence ID" value="MBC3541042.1"/>
    <property type="molecule type" value="Genomic_DNA"/>
</dbReference>
<name>A0ABR6VVW6_9BACT</name>
<dbReference type="RefSeq" id="WP_186639517.1">
    <property type="nucleotide sequence ID" value="NZ_JACOAF010000034.1"/>
</dbReference>
<gene>
    <name evidence="1" type="ORF">H7U12_15210</name>
</gene>
<evidence type="ECO:0000313" key="2">
    <source>
        <dbReference type="Proteomes" id="UP000659698"/>
    </source>
</evidence>
<sequence length="59" mass="6510">MKKTVGGKPIEKLLKNSLLLPADNGSIKDSLARLQDLRQRYIQAPVTGKNVLKLPALKK</sequence>
<keyword evidence="2" id="KW-1185">Reference proteome</keyword>
<protein>
    <submittedName>
        <fullName evidence="1">Uncharacterized protein</fullName>
    </submittedName>
</protein>
<accession>A0ABR6VVW6</accession>
<proteinExistence type="predicted"/>
<dbReference type="Proteomes" id="UP000659698">
    <property type="component" value="Unassembled WGS sequence"/>
</dbReference>
<evidence type="ECO:0000313" key="1">
    <source>
        <dbReference type="EMBL" id="MBC3541042.1"/>
    </source>
</evidence>
<reference evidence="1 2" key="1">
    <citation type="journal article" date="2019" name="Int. J. Syst. Evol. Microbiol.">
        <title>Rufibacter sediminis sp. nov., isolated from freshwater lake sediment.</title>
        <authorList>
            <person name="Qu J.H."/>
            <person name="Zhang L.J."/>
            <person name="Fu Y.H."/>
            <person name="Li H.F."/>
        </authorList>
    </citation>
    <scope>NUCLEOTIDE SEQUENCE [LARGE SCALE GENOMIC DNA]</scope>
    <source>
        <strain evidence="1 2">H-1</strain>
    </source>
</reference>
<organism evidence="1 2">
    <name type="scientific">Rufibacter sediminis</name>
    <dbReference type="NCBI Taxonomy" id="2762756"/>
    <lineage>
        <taxon>Bacteria</taxon>
        <taxon>Pseudomonadati</taxon>
        <taxon>Bacteroidota</taxon>
        <taxon>Cytophagia</taxon>
        <taxon>Cytophagales</taxon>
        <taxon>Hymenobacteraceae</taxon>
        <taxon>Rufibacter</taxon>
    </lineage>
</organism>